<organism evidence="7 8">
    <name type="scientific">Necator americanus</name>
    <name type="common">Human hookworm</name>
    <dbReference type="NCBI Taxonomy" id="51031"/>
    <lineage>
        <taxon>Eukaryota</taxon>
        <taxon>Metazoa</taxon>
        <taxon>Ecdysozoa</taxon>
        <taxon>Nematoda</taxon>
        <taxon>Chromadorea</taxon>
        <taxon>Rhabditida</taxon>
        <taxon>Rhabditina</taxon>
        <taxon>Rhabditomorpha</taxon>
        <taxon>Strongyloidea</taxon>
        <taxon>Ancylostomatidae</taxon>
        <taxon>Bunostominae</taxon>
        <taxon>Necator</taxon>
    </lineage>
</organism>
<evidence type="ECO:0000259" key="6">
    <source>
        <dbReference type="PROSITE" id="PS51635"/>
    </source>
</evidence>
<gene>
    <name evidence="7" type="primary">Necator_chrII.g8039</name>
    <name evidence="7" type="ORF">RB195_020245</name>
</gene>
<keyword evidence="1" id="KW-0677">Repeat</keyword>
<keyword evidence="2 5" id="KW-0378">Hydrolase</keyword>
<dbReference type="Gene3D" id="1.25.40.20">
    <property type="entry name" value="Ankyrin repeat-containing domain"/>
    <property type="match status" value="1"/>
</dbReference>
<feature type="short sequence motif" description="GXSXG" evidence="5">
    <location>
        <begin position="210"/>
        <end position="214"/>
    </location>
</feature>
<sequence>MYPAQPAGYLMHDRNIDKVDRDDNTIGRGDDLMNAARTANEGVIMMHYLNELDLTSVDEDGNTALHIAAMREELALGVTEYLILVLLVYNTRARKNDHAFICRMLIVLSSPVRIWEVKNNAGLTAEDLATDQKVKQDLESLRKGVKRTEYEFTKWNDDLIEKRTDWKENGKVLLALDGGGVKALVLTQILLFLENELGGNLMSRIDWIAGTSSGGTTALMLCHGKTLQEAKRFFLDYRFRVFCGNKVKVPKHNSKGVEDAAKVLFGNNHMGSFPKNGPKVLVVVADTRRSPANLVLFRSFAPKIPESLREQLDYLDPEKILIWKAARCTCAAPFYFDSYNGLSDGGLVANNPTQALIADFLQTTRLEKEYSPVKSVGLDPCMACVISVGTGSSPAENTNGIDLNFNIISNKKNPLEIARGFMTVVNNAKNMLQILVRECTSSSGQPVRYSREWCHSLNVPFFRFSPVMQKGVQLDNTDLDILIQMLWETEHIAKAHNLKGQLPEGSTEFWQQPFVSVPKDENIYKIFRCIRWKEEVKLRLKVHNIKETTNQVYVLARRPNVPTRIQNMEMPLSVLSIPPLPALKQTFITSKKPYSNMGHLYDRCECTPAESLVRCTCRDDDIAASFHDIDNLLPLTRQQVRLIYHPRHAIIAKVDQDVSGEIILNIKDVFDETMIEMTDDTCTVENAQLTGYYHCSKGATAKIECTSSFNIVSAEIECGSDSFTVSCSTSGEISKLNFQCSPDSSSMFSEMWIAH</sequence>
<keyword evidence="4 5" id="KW-0443">Lipid metabolism</keyword>
<proteinExistence type="predicted"/>
<feature type="domain" description="PNPLA" evidence="6">
    <location>
        <begin position="174"/>
        <end position="357"/>
    </location>
</feature>
<dbReference type="PANTHER" id="PTHR24139">
    <property type="entry name" value="CALCIUM-INDEPENDENT PHOSPHOLIPASE A2"/>
    <property type="match status" value="1"/>
</dbReference>
<evidence type="ECO:0000256" key="3">
    <source>
        <dbReference type="ARBA" id="ARBA00023043"/>
    </source>
</evidence>
<keyword evidence="5" id="KW-0442">Lipid degradation</keyword>
<evidence type="ECO:0000256" key="5">
    <source>
        <dbReference type="PROSITE-ProRule" id="PRU01161"/>
    </source>
</evidence>
<dbReference type="PANTHER" id="PTHR24139:SF34">
    <property type="entry name" value="85_88 KDA CALCIUM-INDEPENDENT PHOSPHOLIPASE A2"/>
    <property type="match status" value="1"/>
</dbReference>
<evidence type="ECO:0000256" key="1">
    <source>
        <dbReference type="ARBA" id="ARBA00022737"/>
    </source>
</evidence>
<dbReference type="SUPFAM" id="SSF52151">
    <property type="entry name" value="FabD/lysophospholipase-like"/>
    <property type="match status" value="1"/>
</dbReference>
<dbReference type="InterPro" id="IPR009878">
    <property type="entry name" value="Phlebovirus_G2_fusion"/>
</dbReference>
<dbReference type="Gene3D" id="3.40.1090.10">
    <property type="entry name" value="Cytosolic phospholipase A2 catalytic domain"/>
    <property type="match status" value="1"/>
</dbReference>
<dbReference type="Pfam" id="PF07245">
    <property type="entry name" value="Phlebovirus_G2"/>
    <property type="match status" value="2"/>
</dbReference>
<evidence type="ECO:0000256" key="2">
    <source>
        <dbReference type="ARBA" id="ARBA00022801"/>
    </source>
</evidence>
<comment type="caution">
    <text evidence="5">Lacks conserved residue(s) required for the propagation of feature annotation.</text>
</comment>
<name>A0ABR1CHX5_NECAM</name>
<dbReference type="PROSITE" id="PS51635">
    <property type="entry name" value="PNPLA"/>
    <property type="match status" value="1"/>
</dbReference>
<dbReference type="EMBL" id="JAVFWL010000002">
    <property type="protein sequence ID" value="KAK6738028.1"/>
    <property type="molecule type" value="Genomic_DNA"/>
</dbReference>
<dbReference type="Proteomes" id="UP001303046">
    <property type="component" value="Unassembled WGS sequence"/>
</dbReference>
<dbReference type="Gene3D" id="2.60.40.3770">
    <property type="match status" value="1"/>
</dbReference>
<keyword evidence="8" id="KW-1185">Reference proteome</keyword>
<dbReference type="InterPro" id="IPR016035">
    <property type="entry name" value="Acyl_Trfase/lysoPLipase"/>
</dbReference>
<evidence type="ECO:0000313" key="8">
    <source>
        <dbReference type="Proteomes" id="UP001303046"/>
    </source>
</evidence>
<evidence type="ECO:0000256" key="4">
    <source>
        <dbReference type="ARBA" id="ARBA00023098"/>
    </source>
</evidence>
<comment type="caution">
    <text evidence="7">The sequence shown here is derived from an EMBL/GenBank/DDBJ whole genome shotgun (WGS) entry which is preliminary data.</text>
</comment>
<feature type="active site" description="Nucleophile" evidence="5">
    <location>
        <position position="212"/>
    </location>
</feature>
<dbReference type="InterPro" id="IPR047148">
    <property type="entry name" value="PLPL9"/>
</dbReference>
<dbReference type="Pfam" id="PF01734">
    <property type="entry name" value="Patatin"/>
    <property type="match status" value="1"/>
</dbReference>
<feature type="short sequence motif" description="DGA/G" evidence="5">
    <location>
        <begin position="344"/>
        <end position="346"/>
    </location>
</feature>
<dbReference type="InterPro" id="IPR002641">
    <property type="entry name" value="PNPLA_dom"/>
</dbReference>
<dbReference type="InterPro" id="IPR036770">
    <property type="entry name" value="Ankyrin_rpt-contain_sf"/>
</dbReference>
<protein>
    <recommendedName>
        <fullName evidence="6">PNPLA domain-containing protein</fullName>
    </recommendedName>
</protein>
<reference evidence="7 8" key="1">
    <citation type="submission" date="2023-08" db="EMBL/GenBank/DDBJ databases">
        <title>A Necator americanus chromosomal reference genome.</title>
        <authorList>
            <person name="Ilik V."/>
            <person name="Petrzelkova K.J."/>
            <person name="Pardy F."/>
            <person name="Fuh T."/>
            <person name="Niatou-Singa F.S."/>
            <person name="Gouil Q."/>
            <person name="Baker L."/>
            <person name="Ritchie M.E."/>
            <person name="Jex A.R."/>
            <person name="Gazzola D."/>
            <person name="Li H."/>
            <person name="Toshio Fujiwara R."/>
            <person name="Zhan B."/>
            <person name="Aroian R.V."/>
            <person name="Pafco B."/>
            <person name="Schwarz E.M."/>
        </authorList>
    </citation>
    <scope>NUCLEOTIDE SEQUENCE [LARGE SCALE GENOMIC DNA]</scope>
    <source>
        <strain evidence="7 8">Aroian</strain>
        <tissue evidence="7">Whole animal</tissue>
    </source>
</reference>
<evidence type="ECO:0000313" key="7">
    <source>
        <dbReference type="EMBL" id="KAK6738028.1"/>
    </source>
</evidence>
<feature type="active site" description="Proton acceptor" evidence="5">
    <location>
        <position position="344"/>
    </location>
</feature>
<accession>A0ABR1CHX5</accession>
<dbReference type="SUPFAM" id="SSF48403">
    <property type="entry name" value="Ankyrin repeat"/>
    <property type="match status" value="1"/>
</dbReference>
<keyword evidence="3" id="KW-0040">ANK repeat</keyword>